<keyword evidence="2" id="KW-1185">Reference proteome</keyword>
<reference evidence="1 2" key="1">
    <citation type="submission" date="2018-05" db="EMBL/GenBank/DDBJ databases">
        <title>Draft genome sequence of Scytalidium lignicola DSM 105466, a ubiquitous saprotrophic fungus.</title>
        <authorList>
            <person name="Buettner E."/>
            <person name="Gebauer A.M."/>
            <person name="Hofrichter M."/>
            <person name="Liers C."/>
            <person name="Kellner H."/>
        </authorList>
    </citation>
    <scope>NUCLEOTIDE SEQUENCE [LARGE SCALE GENOMIC DNA]</scope>
    <source>
        <strain evidence="1 2">DSM 105466</strain>
    </source>
</reference>
<dbReference type="EMBL" id="NCSJ02000169">
    <property type="protein sequence ID" value="RFU28282.1"/>
    <property type="molecule type" value="Genomic_DNA"/>
</dbReference>
<proteinExistence type="predicted"/>
<name>A0A3E2H4Y6_SCYLI</name>
<dbReference type="AlphaFoldDB" id="A0A3E2H4Y6"/>
<dbReference type="InterPro" id="IPR029063">
    <property type="entry name" value="SAM-dependent_MTases_sf"/>
</dbReference>
<feature type="non-terminal residue" evidence="1">
    <location>
        <position position="1"/>
    </location>
</feature>
<dbReference type="Proteomes" id="UP000258309">
    <property type="component" value="Unassembled WGS sequence"/>
</dbReference>
<dbReference type="OrthoDB" id="506498at2759"/>
<accession>A0A3E2H4Y6</accession>
<feature type="non-terminal residue" evidence="1">
    <location>
        <position position="336"/>
    </location>
</feature>
<organism evidence="1 2">
    <name type="scientific">Scytalidium lignicola</name>
    <name type="common">Hyphomycete</name>
    <dbReference type="NCBI Taxonomy" id="5539"/>
    <lineage>
        <taxon>Eukaryota</taxon>
        <taxon>Fungi</taxon>
        <taxon>Dikarya</taxon>
        <taxon>Ascomycota</taxon>
        <taxon>Pezizomycotina</taxon>
        <taxon>Leotiomycetes</taxon>
        <taxon>Leotiomycetes incertae sedis</taxon>
        <taxon>Scytalidium</taxon>
    </lineage>
</organism>
<evidence type="ECO:0000313" key="1">
    <source>
        <dbReference type="EMBL" id="RFU28282.1"/>
    </source>
</evidence>
<sequence length="336" mass="37774">MAGGIHHNRWTTYLRDIFRVTRPGGWCQMVELYLNIQSDNGTLTAAHALQQWSTKYLESLSDVKDLRVPLRLPNLMRNAGFGEIEHRMIPLHTCGWSTERRDHDIGLANRENVQRLLASQAIFPLTEKYGMSIQDVQLLIAQARVEADNPAFKVAFSVFRGRFAGSWRGPYGILSFREWVGRAVGRFADSIGAKLQEATRLHRQDSRSCCILDKDTILMARPTAAPSHDRPDETENCCNLPASQEYFLPVSNAVTPGLLPEETARPLFPISPPGPQYVSLPEARVLHVSIGPTMHMHAPNRGREALQQIANYWPKRDLGDLLVSSIAAKRESLTIM</sequence>
<comment type="caution">
    <text evidence="1">The sequence shown here is derived from an EMBL/GenBank/DDBJ whole genome shotgun (WGS) entry which is preliminary data.</text>
</comment>
<dbReference type="STRING" id="5539.A0A3E2H4Y6"/>
<gene>
    <name evidence="1" type="ORF">B7463_g8067</name>
</gene>
<dbReference type="Gene3D" id="3.40.50.150">
    <property type="entry name" value="Vaccinia Virus protein VP39"/>
    <property type="match status" value="1"/>
</dbReference>
<evidence type="ECO:0000313" key="2">
    <source>
        <dbReference type="Proteomes" id="UP000258309"/>
    </source>
</evidence>
<dbReference type="SUPFAM" id="SSF53335">
    <property type="entry name" value="S-adenosyl-L-methionine-dependent methyltransferases"/>
    <property type="match status" value="1"/>
</dbReference>
<protein>
    <submittedName>
        <fullName evidence="1">Uncharacterized protein</fullName>
    </submittedName>
</protein>